<dbReference type="EMBL" id="UGOG01000001">
    <property type="protein sequence ID" value="STX62602.1"/>
    <property type="molecule type" value="Genomic_DNA"/>
</dbReference>
<dbReference type="NCBIfam" id="NF043059">
    <property type="entry name" value="T4SS_LegC3"/>
    <property type="match status" value="1"/>
</dbReference>
<evidence type="ECO:0000313" key="8">
    <source>
        <dbReference type="Proteomes" id="UP000254040"/>
    </source>
</evidence>
<name>A0A378JYQ0_9GAMM</name>
<feature type="compositionally biased region" description="Basic and acidic residues" evidence="2">
    <location>
        <begin position="136"/>
        <end position="152"/>
    </location>
</feature>
<organism evidence="6 8">
    <name type="scientific">Legionella moravica</name>
    <dbReference type="NCBI Taxonomy" id="39962"/>
    <lineage>
        <taxon>Bacteria</taxon>
        <taxon>Pseudomonadati</taxon>
        <taxon>Pseudomonadota</taxon>
        <taxon>Gammaproteobacteria</taxon>
        <taxon>Legionellales</taxon>
        <taxon>Legionellaceae</taxon>
        <taxon>Legionella</taxon>
    </lineage>
</organism>
<feature type="region of interest" description="Disordered" evidence="2">
    <location>
        <begin position="516"/>
        <end position="561"/>
    </location>
</feature>
<keyword evidence="7" id="KW-1185">Reference proteome</keyword>
<dbReference type="OrthoDB" id="5653644at2"/>
<feature type="region of interest" description="Disordered" evidence="2">
    <location>
        <begin position="195"/>
        <end position="215"/>
    </location>
</feature>
<keyword evidence="3" id="KW-0812">Transmembrane</keyword>
<evidence type="ECO:0000259" key="4">
    <source>
        <dbReference type="Pfam" id="PF18654"/>
    </source>
</evidence>
<reference evidence="6 8" key="2">
    <citation type="submission" date="2018-06" db="EMBL/GenBank/DDBJ databases">
        <authorList>
            <consortium name="Pathogen Informatics"/>
            <person name="Doyle S."/>
        </authorList>
    </citation>
    <scope>NUCLEOTIDE SEQUENCE [LARGE SCALE GENOMIC DNA]</scope>
    <source>
        <strain evidence="6 8">NCTC12239</strain>
    </source>
</reference>
<feature type="compositionally biased region" description="Polar residues" evidence="2">
    <location>
        <begin position="516"/>
        <end position="525"/>
    </location>
</feature>
<keyword evidence="1" id="KW-0175">Coiled coil</keyword>
<dbReference type="Proteomes" id="UP000054985">
    <property type="component" value="Unassembled WGS sequence"/>
</dbReference>
<feature type="region of interest" description="Disordered" evidence="2">
    <location>
        <begin position="133"/>
        <end position="152"/>
    </location>
</feature>
<dbReference type="RefSeq" id="WP_028383440.1">
    <property type="nucleotide sequence ID" value="NZ_CAAAJG010000038.1"/>
</dbReference>
<sequence length="561" mass="63369">MLLAEFNIPDLVTEQVNVYLATNKPSFSELKALILSKAPIPKVHSRIISILTESRDTNLSKVQKALETQAHKKQRAEDEKQKKLEQFEETKDEELKKRLNRELMHIPTQISSHETEIGLLQRKLARIMEAPPQVEVSKKSSSHRDKIHSSSLNEHNRAIEKIRNSILDYQLKIQTLLQEQHTSQIQLKEIEARSDMRKTHHDKRTMRAQASVGYRSSGEGIEETLSTKSRRLLTNSIKSQREAIKKKCADLIQDSEQINFPYFLEELQNQLKSSKTQLTVQETDALHAILKLMKKHLEFEHQAVATETSLKIKKQFISSQLTKLTELNSKLKALQNNNPSLKAANQKLTSENLELTVSMNNHIKLRDRLGSPALLLVALTFIFCIPLILTVSGVIPFFLSPALLYSLVAIPPAGLFLATVGVGIAALVFTIKAQMNDSAIKTNMLTIEMNTKLMNRNSQSLISLKNTTIPSLNSQIRKEEITRDNLVLSLKSLQTKALQTFNQAKSIEPITLSETSVVDSNVTSSKETKQDYESTDSSENDSESETSSYEEELEGSNYSRN</sequence>
<dbReference type="EMBL" id="LNYN01000014">
    <property type="protein sequence ID" value="KTD35286.1"/>
    <property type="molecule type" value="Genomic_DNA"/>
</dbReference>
<keyword evidence="3" id="KW-1133">Transmembrane helix</keyword>
<feature type="compositionally biased region" description="Basic and acidic residues" evidence="2">
    <location>
        <begin position="75"/>
        <end position="91"/>
    </location>
</feature>
<protein>
    <submittedName>
        <fullName evidence="6">Kinectin 1</fullName>
    </submittedName>
</protein>
<evidence type="ECO:0000313" key="7">
    <source>
        <dbReference type="Proteomes" id="UP000054985"/>
    </source>
</evidence>
<evidence type="ECO:0000256" key="2">
    <source>
        <dbReference type="SAM" id="MobiDB-lite"/>
    </source>
</evidence>
<feature type="domain" description="LegC3 N-terminal Legionellaceae" evidence="4">
    <location>
        <begin position="1"/>
        <end position="299"/>
    </location>
</feature>
<dbReference type="Pfam" id="PF18654">
    <property type="entry name" value="LegC3_N"/>
    <property type="match status" value="1"/>
</dbReference>
<feature type="region of interest" description="Disordered" evidence="2">
    <location>
        <begin position="67"/>
        <end position="91"/>
    </location>
</feature>
<gene>
    <name evidence="5" type="ORF">Lmor_0733</name>
    <name evidence="6" type="ORF">NCTC12239_01539</name>
</gene>
<dbReference type="Proteomes" id="UP000254040">
    <property type="component" value="Unassembled WGS sequence"/>
</dbReference>
<feature type="transmembrane region" description="Helical" evidence="3">
    <location>
        <begin position="404"/>
        <end position="431"/>
    </location>
</feature>
<feature type="compositionally biased region" description="Acidic residues" evidence="2">
    <location>
        <begin position="533"/>
        <end position="554"/>
    </location>
</feature>
<feature type="coiled-coil region" evidence="1">
    <location>
        <begin position="152"/>
        <end position="179"/>
    </location>
</feature>
<feature type="coiled-coil region" evidence="1">
    <location>
        <begin position="317"/>
        <end position="351"/>
    </location>
</feature>
<dbReference type="STRING" id="39962.Lmor_0733"/>
<evidence type="ECO:0000313" key="6">
    <source>
        <dbReference type="EMBL" id="STX62602.1"/>
    </source>
</evidence>
<dbReference type="AlphaFoldDB" id="A0A378JYQ0"/>
<dbReference type="InterPro" id="IPR041357">
    <property type="entry name" value="LegC3_N_Legionellaceae"/>
</dbReference>
<keyword evidence="3" id="KW-0472">Membrane</keyword>
<evidence type="ECO:0000256" key="1">
    <source>
        <dbReference type="SAM" id="Coils"/>
    </source>
</evidence>
<evidence type="ECO:0000256" key="3">
    <source>
        <dbReference type="SAM" id="Phobius"/>
    </source>
</evidence>
<reference evidence="5 7" key="1">
    <citation type="submission" date="2015-11" db="EMBL/GenBank/DDBJ databases">
        <title>Genomic analysis of 38 Legionella species identifies large and diverse effector repertoires.</title>
        <authorList>
            <person name="Burstein D."/>
            <person name="Amaro F."/>
            <person name="Zusman T."/>
            <person name="Lifshitz Z."/>
            <person name="Cohen O."/>
            <person name="Gilbert J.A."/>
            <person name="Pupko T."/>
            <person name="Shuman H.A."/>
            <person name="Segal G."/>
        </authorList>
    </citation>
    <scope>NUCLEOTIDE SEQUENCE [LARGE SCALE GENOMIC DNA]</scope>
    <source>
        <strain evidence="5 7">ATCC 43877</strain>
    </source>
</reference>
<feature type="transmembrane region" description="Helical" evidence="3">
    <location>
        <begin position="373"/>
        <end position="398"/>
    </location>
</feature>
<proteinExistence type="predicted"/>
<evidence type="ECO:0000313" key="5">
    <source>
        <dbReference type="EMBL" id="KTD35286.1"/>
    </source>
</evidence>
<accession>A0A378JYQ0</accession>